<comment type="catalytic activity">
    <reaction evidence="4">
        <text>[protein]-peptidylproline (omega=180) = [protein]-peptidylproline (omega=0)</text>
        <dbReference type="Rhea" id="RHEA:16237"/>
        <dbReference type="Rhea" id="RHEA-COMP:10747"/>
        <dbReference type="Rhea" id="RHEA-COMP:10748"/>
        <dbReference type="ChEBI" id="CHEBI:83833"/>
        <dbReference type="ChEBI" id="CHEBI:83834"/>
        <dbReference type="EC" id="5.2.1.8"/>
    </reaction>
</comment>
<evidence type="ECO:0000313" key="6">
    <source>
        <dbReference type="EMBL" id="RRT77479.1"/>
    </source>
</evidence>
<dbReference type="Pfam" id="PF00160">
    <property type="entry name" value="Pro_isomerase"/>
    <property type="match status" value="1"/>
</dbReference>
<dbReference type="AlphaFoldDB" id="A0A427AMJ5"/>
<dbReference type="GO" id="GO:0006457">
    <property type="term" value="P:protein folding"/>
    <property type="evidence" value="ECO:0007669"/>
    <property type="project" value="InterPro"/>
</dbReference>
<reference evidence="6 7" key="1">
    <citation type="journal article" date="2014" name="Agronomy (Basel)">
        <title>A Draft Genome Sequence for Ensete ventricosum, the Drought-Tolerant Tree Against Hunger.</title>
        <authorList>
            <person name="Harrison J."/>
            <person name="Moore K.A."/>
            <person name="Paszkiewicz K."/>
            <person name="Jones T."/>
            <person name="Grant M."/>
            <person name="Ambacheew D."/>
            <person name="Muzemil S."/>
            <person name="Studholme D.J."/>
        </authorList>
    </citation>
    <scope>NUCLEOTIDE SEQUENCE [LARGE SCALE GENOMIC DNA]</scope>
</reference>
<evidence type="ECO:0000256" key="3">
    <source>
        <dbReference type="ARBA" id="ARBA00023235"/>
    </source>
</evidence>
<evidence type="ECO:0000313" key="7">
    <source>
        <dbReference type="Proteomes" id="UP000287651"/>
    </source>
</evidence>
<comment type="caution">
    <text evidence="6">The sequence shown here is derived from an EMBL/GenBank/DDBJ whole genome shotgun (WGS) entry which is preliminary data.</text>
</comment>
<evidence type="ECO:0000256" key="2">
    <source>
        <dbReference type="ARBA" id="ARBA00023110"/>
    </source>
</evidence>
<dbReference type="PRINTS" id="PR00153">
    <property type="entry name" value="CSAPPISMRASE"/>
</dbReference>
<dbReference type="PANTHER" id="PTHR11071:SF561">
    <property type="entry name" value="PEPTIDYL-PROLYL CIS-TRANS ISOMERASE D-RELATED"/>
    <property type="match status" value="1"/>
</dbReference>
<dbReference type="InterPro" id="IPR002130">
    <property type="entry name" value="Cyclophilin-type_PPIase_dom"/>
</dbReference>
<dbReference type="GO" id="GO:0016018">
    <property type="term" value="F:cyclosporin A binding"/>
    <property type="evidence" value="ECO:0007669"/>
    <property type="project" value="TreeGrafter"/>
</dbReference>
<comment type="function">
    <text evidence="4">PPIases accelerate the folding of proteins. It catalyzes the cis-trans isomerization of proline imidic peptide bonds in oligopeptides.</text>
</comment>
<proteinExistence type="inferred from homology"/>
<dbReference type="SUPFAM" id="SSF50891">
    <property type="entry name" value="Cyclophilin-like"/>
    <property type="match status" value="1"/>
</dbReference>
<dbReference type="Proteomes" id="UP000287651">
    <property type="component" value="Unassembled WGS sequence"/>
</dbReference>
<accession>A0A427AMJ5</accession>
<dbReference type="InterPro" id="IPR020892">
    <property type="entry name" value="Cyclophilin-type_PPIase_CS"/>
</dbReference>
<organism evidence="6 7">
    <name type="scientific">Ensete ventricosum</name>
    <name type="common">Abyssinian banana</name>
    <name type="synonym">Musa ensete</name>
    <dbReference type="NCBI Taxonomy" id="4639"/>
    <lineage>
        <taxon>Eukaryota</taxon>
        <taxon>Viridiplantae</taxon>
        <taxon>Streptophyta</taxon>
        <taxon>Embryophyta</taxon>
        <taxon>Tracheophyta</taxon>
        <taxon>Spermatophyta</taxon>
        <taxon>Magnoliopsida</taxon>
        <taxon>Liliopsida</taxon>
        <taxon>Zingiberales</taxon>
        <taxon>Musaceae</taxon>
        <taxon>Ensete</taxon>
    </lineage>
</organism>
<keyword evidence="3 4" id="KW-0413">Isomerase</keyword>
<keyword evidence="2 4" id="KW-0697">Rotamase</keyword>
<dbReference type="PROSITE" id="PS50072">
    <property type="entry name" value="CSA_PPIASE_2"/>
    <property type="match status" value="1"/>
</dbReference>
<evidence type="ECO:0000256" key="1">
    <source>
        <dbReference type="ARBA" id="ARBA00007365"/>
    </source>
</evidence>
<dbReference type="PROSITE" id="PS00170">
    <property type="entry name" value="CSA_PPIASE_1"/>
    <property type="match status" value="1"/>
</dbReference>
<dbReference type="EMBL" id="AMZH03001920">
    <property type="protein sequence ID" value="RRT77479.1"/>
    <property type="molecule type" value="Genomic_DNA"/>
</dbReference>
<evidence type="ECO:0000256" key="4">
    <source>
        <dbReference type="RuleBase" id="RU363019"/>
    </source>
</evidence>
<protein>
    <recommendedName>
        <fullName evidence="4">Peptidyl-prolyl cis-trans isomerase</fullName>
        <shortName evidence="4">PPIase</shortName>
        <ecNumber evidence="4">5.2.1.8</ecNumber>
    </recommendedName>
</protein>
<sequence length="190" mass="20622">MGLHQIHSSCPIDVLCFTGEVGFGPMTKKLLHYKGSIFHRIIKGFMAQGGDFSRRDGTGGESIYGGKFAELGFLDSCNYYFYSCSADENFLLNHDGPGLLSMANAGRDTNGSQFFITFKPAPHLDGLVFSCLSMKHVVFGKLILGHETLKNIEDVDVDGDRPVVPVKIVNCGELNESAAALHENGTIFPG</sequence>
<dbReference type="EC" id="5.2.1.8" evidence="4"/>
<evidence type="ECO:0000259" key="5">
    <source>
        <dbReference type="PROSITE" id="PS50072"/>
    </source>
</evidence>
<comment type="similarity">
    <text evidence="1 4">Belongs to the cyclophilin-type PPIase family.</text>
</comment>
<dbReference type="GO" id="GO:0005737">
    <property type="term" value="C:cytoplasm"/>
    <property type="evidence" value="ECO:0007669"/>
    <property type="project" value="TreeGrafter"/>
</dbReference>
<name>A0A427AMJ5_ENSVE</name>
<dbReference type="PANTHER" id="PTHR11071">
    <property type="entry name" value="PEPTIDYL-PROLYL CIS-TRANS ISOMERASE"/>
    <property type="match status" value="1"/>
</dbReference>
<dbReference type="InterPro" id="IPR029000">
    <property type="entry name" value="Cyclophilin-like_dom_sf"/>
</dbReference>
<feature type="domain" description="PPIase cyclophilin-type" evidence="5">
    <location>
        <begin position="15"/>
        <end position="173"/>
    </location>
</feature>
<gene>
    <name evidence="6" type="ORF">B296_00028512</name>
</gene>
<dbReference type="Gene3D" id="2.40.100.10">
    <property type="entry name" value="Cyclophilin-like"/>
    <property type="match status" value="1"/>
</dbReference>
<dbReference type="GO" id="GO:0003755">
    <property type="term" value="F:peptidyl-prolyl cis-trans isomerase activity"/>
    <property type="evidence" value="ECO:0007669"/>
    <property type="project" value="UniProtKB-UniRule"/>
</dbReference>